<dbReference type="EMBL" id="JACT01000001">
    <property type="protein sequence ID" value="KMS58776.1"/>
    <property type="molecule type" value="Genomic_DNA"/>
</dbReference>
<sequence>MQFELCERTRRDIGGPDPVTGYQDNRASHCEDERKYRFFIGKRCGPSARFFEGK</sequence>
<dbReference type="STRING" id="1420583.V473_07145"/>
<evidence type="ECO:0000313" key="1">
    <source>
        <dbReference type="EMBL" id="KMS58776.1"/>
    </source>
</evidence>
<comment type="caution">
    <text evidence="1">The sequence shown here is derived from an EMBL/GenBank/DDBJ whole genome shotgun (WGS) entry which is preliminary data.</text>
</comment>
<gene>
    <name evidence="1" type="ORF">V473_07145</name>
</gene>
<keyword evidence="2" id="KW-1185">Reference proteome</keyword>
<name>A0A0J7Y4C0_9SPHN</name>
<organism evidence="1 2">
    <name type="scientific">Sphingobium cupriresistens LL01</name>
    <dbReference type="NCBI Taxonomy" id="1420583"/>
    <lineage>
        <taxon>Bacteria</taxon>
        <taxon>Pseudomonadati</taxon>
        <taxon>Pseudomonadota</taxon>
        <taxon>Alphaproteobacteria</taxon>
        <taxon>Sphingomonadales</taxon>
        <taxon>Sphingomonadaceae</taxon>
        <taxon>Sphingobium</taxon>
    </lineage>
</organism>
<dbReference type="PATRIC" id="fig|1420583.3.peg.1439"/>
<dbReference type="Proteomes" id="UP000052232">
    <property type="component" value="Unassembled WGS sequence"/>
</dbReference>
<accession>A0A0J7Y4C0</accession>
<dbReference type="RefSeq" id="WP_169793918.1">
    <property type="nucleotide sequence ID" value="NZ_KQ130434.1"/>
</dbReference>
<reference evidence="1 2" key="1">
    <citation type="journal article" date="2015" name="G3 (Bethesda)">
        <title>Insights into Ongoing Evolution of the Hexachlorocyclohexane Catabolic Pathway from Comparative Genomics of Ten Sphingomonadaceae Strains.</title>
        <authorList>
            <person name="Pearce S.L."/>
            <person name="Oakeshott J.G."/>
            <person name="Pandey G."/>
        </authorList>
    </citation>
    <scope>NUCLEOTIDE SEQUENCE [LARGE SCALE GENOMIC DNA]</scope>
    <source>
        <strain evidence="1 2">LL01</strain>
    </source>
</reference>
<dbReference type="AlphaFoldDB" id="A0A0J7Y4C0"/>
<evidence type="ECO:0000313" key="2">
    <source>
        <dbReference type="Proteomes" id="UP000052232"/>
    </source>
</evidence>
<protein>
    <submittedName>
        <fullName evidence="1">Uncharacterized protein</fullName>
    </submittedName>
</protein>
<proteinExistence type="predicted"/>